<accession>A0A9X9LYV7</accession>
<organism evidence="1 2">
    <name type="scientific">Gulo gulo</name>
    <name type="common">Wolverine</name>
    <name type="synonym">Gluton</name>
    <dbReference type="NCBI Taxonomy" id="48420"/>
    <lineage>
        <taxon>Eukaryota</taxon>
        <taxon>Metazoa</taxon>
        <taxon>Chordata</taxon>
        <taxon>Craniata</taxon>
        <taxon>Vertebrata</taxon>
        <taxon>Euteleostomi</taxon>
        <taxon>Mammalia</taxon>
        <taxon>Eutheria</taxon>
        <taxon>Laurasiatheria</taxon>
        <taxon>Carnivora</taxon>
        <taxon>Caniformia</taxon>
        <taxon>Musteloidea</taxon>
        <taxon>Mustelidae</taxon>
        <taxon>Guloninae</taxon>
        <taxon>Gulo</taxon>
    </lineage>
</organism>
<comment type="caution">
    <text evidence="1">The sequence shown here is derived from an EMBL/GenBank/DDBJ whole genome shotgun (WGS) entry which is preliminary data.</text>
</comment>
<dbReference type="AlphaFoldDB" id="A0A9X9LYV7"/>
<sequence length="52" mass="6273">EPGPRSRSAHTETKEWRRKGYFSSGKFCFPIVIMRLERRRTIGKASFESWRR</sequence>
<dbReference type="EMBL" id="CYRY02030422">
    <property type="protein sequence ID" value="VCX04407.1"/>
    <property type="molecule type" value="Genomic_DNA"/>
</dbReference>
<dbReference type="Proteomes" id="UP000269945">
    <property type="component" value="Unassembled WGS sequence"/>
</dbReference>
<name>A0A9X9LYV7_GULGU</name>
<reference evidence="1 2" key="1">
    <citation type="submission" date="2018-10" db="EMBL/GenBank/DDBJ databases">
        <authorList>
            <person name="Ekblom R."/>
            <person name="Jareborg N."/>
        </authorList>
    </citation>
    <scope>NUCLEOTIDE SEQUENCE [LARGE SCALE GENOMIC DNA]</scope>
    <source>
        <tissue evidence="1">Muscle</tissue>
    </source>
</reference>
<evidence type="ECO:0000313" key="2">
    <source>
        <dbReference type="Proteomes" id="UP000269945"/>
    </source>
</evidence>
<protein>
    <submittedName>
        <fullName evidence="1">Uncharacterized protein</fullName>
    </submittedName>
</protein>
<feature type="non-terminal residue" evidence="1">
    <location>
        <position position="1"/>
    </location>
</feature>
<proteinExistence type="predicted"/>
<gene>
    <name evidence="1" type="ORF">BN2614_LOCUS7</name>
</gene>
<keyword evidence="2" id="KW-1185">Reference proteome</keyword>
<evidence type="ECO:0000313" key="1">
    <source>
        <dbReference type="EMBL" id="VCX04407.1"/>
    </source>
</evidence>